<dbReference type="RefSeq" id="WP_269945729.1">
    <property type="nucleotide sequence ID" value="NZ_JAKMUU010000001.1"/>
</dbReference>
<dbReference type="EMBL" id="JAKMUU010000001">
    <property type="protein sequence ID" value="MCZ9306524.1"/>
    <property type="molecule type" value="Genomic_DNA"/>
</dbReference>
<gene>
    <name evidence="1" type="ORF">L8V01_03360</name>
</gene>
<name>A0A9X3M988_9CORY</name>
<dbReference type="InterPro" id="IPR009899">
    <property type="entry name" value="ArdA"/>
</dbReference>
<organism evidence="1 2">
    <name type="scientific">Corynebacterium curieae</name>
    <dbReference type="NCBI Taxonomy" id="2913500"/>
    <lineage>
        <taxon>Bacteria</taxon>
        <taxon>Bacillati</taxon>
        <taxon>Actinomycetota</taxon>
        <taxon>Actinomycetes</taxon>
        <taxon>Mycobacteriales</taxon>
        <taxon>Corynebacteriaceae</taxon>
        <taxon>Corynebacterium</taxon>
    </lineage>
</organism>
<dbReference type="Pfam" id="PF07275">
    <property type="entry name" value="ArdA"/>
    <property type="match status" value="1"/>
</dbReference>
<protein>
    <submittedName>
        <fullName evidence="1">Antirestriction protein ArdA</fullName>
    </submittedName>
</protein>
<comment type="caution">
    <text evidence="1">The sequence shown here is derived from an EMBL/GenBank/DDBJ whole genome shotgun (WGS) entry which is preliminary data.</text>
</comment>
<dbReference type="Proteomes" id="UP001146430">
    <property type="component" value="Unassembled WGS sequence"/>
</dbReference>
<reference evidence="1" key="1">
    <citation type="submission" date="2022-02" db="EMBL/GenBank/DDBJ databases">
        <title>Corynebacterium sp. from urogenital microbiome.</title>
        <authorList>
            <person name="Cappelli E.A."/>
            <person name="Ribeiro T.G."/>
            <person name="Peixe L."/>
        </authorList>
    </citation>
    <scope>NUCLEOTIDE SEQUENCE</scope>
    <source>
        <strain evidence="1">C8Ua_181</strain>
    </source>
</reference>
<sequence length="194" mass="22268">MFTQREAPDTVLEREPGALVMCEHCYTVDGIDKGRFIKVSEWEGVPTAKDVHEWNGYPMTDRCSGAIIFRSYGVPEGYSIEPVNVEAWTAAYEQIGYTLWPAFCRWAEDGVVVEDMDNVPDVATFEEQFCGWWPSFYEYALNLAEDTGLMEDTDPGSPLRIYFDWDSWVSDLSYDYTVTTTDAREGGVFIYRNF</sequence>
<evidence type="ECO:0000313" key="2">
    <source>
        <dbReference type="Proteomes" id="UP001146430"/>
    </source>
</evidence>
<proteinExistence type="predicted"/>
<evidence type="ECO:0000313" key="1">
    <source>
        <dbReference type="EMBL" id="MCZ9306524.1"/>
    </source>
</evidence>
<dbReference type="AlphaFoldDB" id="A0A9X3M988"/>
<accession>A0A9X3M988</accession>